<feature type="region of interest" description="Disordered" evidence="1">
    <location>
        <begin position="182"/>
        <end position="213"/>
    </location>
</feature>
<protein>
    <submittedName>
        <fullName evidence="2">Uncharacterized protein</fullName>
    </submittedName>
</protein>
<feature type="compositionally biased region" description="Basic residues" evidence="1">
    <location>
        <begin position="364"/>
        <end position="378"/>
    </location>
</feature>
<feature type="compositionally biased region" description="Polar residues" evidence="1">
    <location>
        <begin position="144"/>
        <end position="164"/>
    </location>
</feature>
<keyword evidence="3" id="KW-1185">Reference proteome</keyword>
<feature type="compositionally biased region" description="Acidic residues" evidence="1">
    <location>
        <begin position="299"/>
        <end position="313"/>
    </location>
</feature>
<accession>A0AA39F3W5</accession>
<feature type="region of interest" description="Disordered" evidence="1">
    <location>
        <begin position="133"/>
        <end position="167"/>
    </location>
</feature>
<proteinExistence type="predicted"/>
<organism evidence="2 3">
    <name type="scientific">Microctonus hyperodae</name>
    <name type="common">Parasitoid wasp</name>
    <dbReference type="NCBI Taxonomy" id="165561"/>
    <lineage>
        <taxon>Eukaryota</taxon>
        <taxon>Metazoa</taxon>
        <taxon>Ecdysozoa</taxon>
        <taxon>Arthropoda</taxon>
        <taxon>Hexapoda</taxon>
        <taxon>Insecta</taxon>
        <taxon>Pterygota</taxon>
        <taxon>Neoptera</taxon>
        <taxon>Endopterygota</taxon>
        <taxon>Hymenoptera</taxon>
        <taxon>Apocrita</taxon>
        <taxon>Ichneumonoidea</taxon>
        <taxon>Braconidae</taxon>
        <taxon>Euphorinae</taxon>
        <taxon>Microctonus</taxon>
    </lineage>
</organism>
<comment type="caution">
    <text evidence="2">The sequence shown here is derived from an EMBL/GenBank/DDBJ whole genome shotgun (WGS) entry which is preliminary data.</text>
</comment>
<feature type="region of interest" description="Disordered" evidence="1">
    <location>
        <begin position="269"/>
        <end position="383"/>
    </location>
</feature>
<feature type="region of interest" description="Disordered" evidence="1">
    <location>
        <begin position="439"/>
        <end position="479"/>
    </location>
</feature>
<name>A0AA39F3W5_MICHY</name>
<feature type="compositionally biased region" description="Polar residues" evidence="1">
    <location>
        <begin position="318"/>
        <end position="329"/>
    </location>
</feature>
<feature type="compositionally biased region" description="Polar residues" evidence="1">
    <location>
        <begin position="346"/>
        <end position="362"/>
    </location>
</feature>
<gene>
    <name evidence="2" type="ORF">PV327_006253</name>
</gene>
<dbReference type="Proteomes" id="UP001168972">
    <property type="component" value="Unassembled WGS sequence"/>
</dbReference>
<feature type="compositionally biased region" description="Polar residues" evidence="1">
    <location>
        <begin position="269"/>
        <end position="284"/>
    </location>
</feature>
<evidence type="ECO:0000313" key="2">
    <source>
        <dbReference type="EMBL" id="KAK0162479.1"/>
    </source>
</evidence>
<reference evidence="2" key="2">
    <citation type="submission" date="2023-03" db="EMBL/GenBank/DDBJ databases">
        <authorList>
            <person name="Inwood S.N."/>
            <person name="Skelly J.G."/>
            <person name="Guhlin J."/>
            <person name="Harrop T.W.R."/>
            <person name="Goldson S.G."/>
            <person name="Dearden P.K."/>
        </authorList>
    </citation>
    <scope>NUCLEOTIDE SEQUENCE</scope>
    <source>
        <strain evidence="2">Lincoln</strain>
        <tissue evidence="2">Whole body</tissue>
    </source>
</reference>
<evidence type="ECO:0000313" key="3">
    <source>
        <dbReference type="Proteomes" id="UP001168972"/>
    </source>
</evidence>
<reference evidence="2" key="1">
    <citation type="journal article" date="2023" name="bioRxiv">
        <title>Scaffold-level genome assemblies of two parasitoid biocontrol wasps reveal the parthenogenesis mechanism and an associated novel virus.</title>
        <authorList>
            <person name="Inwood S."/>
            <person name="Skelly J."/>
            <person name="Guhlin J."/>
            <person name="Harrop T."/>
            <person name="Goldson S."/>
            <person name="Dearden P."/>
        </authorList>
    </citation>
    <scope>NUCLEOTIDE SEQUENCE</scope>
    <source>
        <strain evidence="2">Lincoln</strain>
        <tissue evidence="2">Whole body</tissue>
    </source>
</reference>
<feature type="compositionally biased region" description="Low complexity" evidence="1">
    <location>
        <begin position="457"/>
        <end position="479"/>
    </location>
</feature>
<evidence type="ECO:0000256" key="1">
    <source>
        <dbReference type="SAM" id="MobiDB-lite"/>
    </source>
</evidence>
<dbReference type="EMBL" id="JAQQBR010001833">
    <property type="protein sequence ID" value="KAK0162479.1"/>
    <property type="molecule type" value="Genomic_DNA"/>
</dbReference>
<dbReference type="AlphaFoldDB" id="A0AA39F3W5"/>
<feature type="compositionally biased region" description="Basic and acidic residues" evidence="1">
    <location>
        <begin position="285"/>
        <end position="298"/>
    </location>
</feature>
<feature type="region of interest" description="Disordered" evidence="1">
    <location>
        <begin position="14"/>
        <end position="51"/>
    </location>
</feature>
<feature type="compositionally biased region" description="Basic and acidic residues" evidence="1">
    <location>
        <begin position="199"/>
        <end position="210"/>
    </location>
</feature>
<sequence length="516" mass="56338">MAAMHFNATMVTEDIHHSRHSRHSSYAMDESVASPSSEEARSPIAPSSSPVTTVNINSYNVVNDVSSRRDSDTDTSTSRLLLYENSGKFTNDELRTRSYFKNDINDLRTDCHHQQQQQQQQQQLIKRLYRDDSNDDRINCDESGISQSPDRNINESPNSKQQRNAPGKTSFCIDALLGRATAKPKSSSTDNNSELSVRLSRDSEDSDCHGTDSLATSSLRRGCVTLGNSLLPFVPRNERTNQMASLSPTQNARMLQAIRDSAAVRLSSYDNFTSDPSDLPSEQITKYDRNPDGSHEDDATTDVDVEEMREDEDGVRRTSTASPGSNGTHSPASSPPISPGSEDMQHTNALVSSGLSNLTAGNGNHHHHHHHLHQHHNSGSRADSLGCVGPYGIGGTGVAVAMRQNPQSLLLHSAGPLIHPSGLYYHPASATSAFHSIHKDNQGSLGHRSGTAGGSGANSTGNNPTQHQQQQQQQQQPHHIHPLQLEWLARTGMLYPRLPADLADLKSNKSMDLMSS</sequence>
<feature type="compositionally biased region" description="Polar residues" evidence="1">
    <location>
        <begin position="184"/>
        <end position="195"/>
    </location>
</feature>